<dbReference type="Proteomes" id="UP000192727">
    <property type="component" value="Chromosome"/>
</dbReference>
<evidence type="ECO:0000313" key="2">
    <source>
        <dbReference type="Proteomes" id="UP000192727"/>
    </source>
</evidence>
<dbReference type="AlphaFoldDB" id="A0A1V0UYQ2"/>
<gene>
    <name evidence="1" type="ORF">B7C51_22725</name>
</gene>
<reference evidence="1 2" key="1">
    <citation type="submission" date="2017-03" db="EMBL/GenBank/DDBJ databases">
        <title>Paenibacillus larvae genome sequencing.</title>
        <authorList>
            <person name="Dingman D.W."/>
        </authorList>
    </citation>
    <scope>NUCLEOTIDE SEQUENCE [LARGE SCALE GENOMIC DNA]</scope>
    <source>
        <strain evidence="1 2">SAG 10367</strain>
    </source>
</reference>
<proteinExistence type="predicted"/>
<evidence type="ECO:0000313" key="1">
    <source>
        <dbReference type="EMBL" id="ARF70060.1"/>
    </source>
</evidence>
<accession>A0A1V0UYQ2</accession>
<protein>
    <submittedName>
        <fullName evidence="1">Uncharacterized protein</fullName>
    </submittedName>
</protein>
<organism evidence="1 2">
    <name type="scientific">Paenibacillus larvae subsp. pulvifaciens</name>
    <dbReference type="NCBI Taxonomy" id="1477"/>
    <lineage>
        <taxon>Bacteria</taxon>
        <taxon>Bacillati</taxon>
        <taxon>Bacillota</taxon>
        <taxon>Bacilli</taxon>
        <taxon>Bacillales</taxon>
        <taxon>Paenibacillaceae</taxon>
        <taxon>Paenibacillus</taxon>
    </lineage>
</organism>
<name>A0A1V0UYQ2_9BACL</name>
<sequence>MHEKTVSNPKYFWEAFLNPGMIIRSQIHHHSDGIQVQESRMILGISPQILRIPLKTLQLK</sequence>
<dbReference type="EMBL" id="CP020557">
    <property type="protein sequence ID" value="ARF70060.1"/>
    <property type="molecule type" value="Genomic_DNA"/>
</dbReference>